<name>A0A7C9LF56_9MICO</name>
<reference evidence="1 2" key="1">
    <citation type="submission" date="2019-11" db="EMBL/GenBank/DDBJ databases">
        <title>Agromyces kandeliae sp. nov., isolated from mangrove soil.</title>
        <authorList>
            <person name="Wang R."/>
        </authorList>
    </citation>
    <scope>NUCLEOTIDE SEQUENCE [LARGE SCALE GENOMIC DNA]</scope>
    <source>
        <strain evidence="1 2">JCM 11431</strain>
    </source>
</reference>
<dbReference type="OrthoDB" id="3769378at2"/>
<proteinExistence type="predicted"/>
<sequence length="206" mass="22350">MIPSLRDELTGASRPGLPPFVLLLPRGWASVPPTREAFSDLAARTSAVLRSAHRPDLDAQFRSILDRAAEEFLRREPVRLIYPADVPADELFPLSITAIRLTAPGGGPLDPHVVALRRDRGARTLGDDGVLLRWEEEHTHRVPGGEVSVRSFDYLVAVPGTQRCEALLFSAVVPSAAAGERLDDETVRAAGVLADAIMSTFRWSGA</sequence>
<dbReference type="RefSeq" id="WP_155842513.1">
    <property type="nucleotide sequence ID" value="NZ_BAAAIA010000005.1"/>
</dbReference>
<keyword evidence="2" id="KW-1185">Reference proteome</keyword>
<dbReference type="AlphaFoldDB" id="A0A7C9LF56"/>
<evidence type="ECO:0000313" key="1">
    <source>
        <dbReference type="EMBL" id="MUN07650.1"/>
    </source>
</evidence>
<comment type="caution">
    <text evidence="1">The sequence shown here is derived from an EMBL/GenBank/DDBJ whole genome shotgun (WGS) entry which is preliminary data.</text>
</comment>
<accession>A0A7C9LF56</accession>
<dbReference type="EMBL" id="WODA01000022">
    <property type="protein sequence ID" value="MUN07650.1"/>
    <property type="molecule type" value="Genomic_DNA"/>
</dbReference>
<gene>
    <name evidence="1" type="ORF">GLX25_11040</name>
</gene>
<protein>
    <submittedName>
        <fullName evidence="1">Uncharacterized protein</fullName>
    </submittedName>
</protein>
<evidence type="ECO:0000313" key="2">
    <source>
        <dbReference type="Proteomes" id="UP000480122"/>
    </source>
</evidence>
<organism evidence="1 2">
    <name type="scientific">Agromyces luteolus</name>
    <dbReference type="NCBI Taxonomy" id="88373"/>
    <lineage>
        <taxon>Bacteria</taxon>
        <taxon>Bacillati</taxon>
        <taxon>Actinomycetota</taxon>
        <taxon>Actinomycetes</taxon>
        <taxon>Micrococcales</taxon>
        <taxon>Microbacteriaceae</taxon>
        <taxon>Agromyces</taxon>
    </lineage>
</organism>
<dbReference type="Proteomes" id="UP000480122">
    <property type="component" value="Unassembled WGS sequence"/>
</dbReference>